<sequence length="895" mass="97239">MMIVILRSLRLAIASVCLLAVVADQAYNDRPSFSEFEVELCDMPCQNNGNCVAFDLDNDGVLDPQCLCNTTFQGDLCETPRSCSLACENGGTCSLGDAWWLMGEDGSLGFIKEILYGCSFEGVRCEFPPPGMDERCDCSFGTNGPLCENTCDVACENGGECIFAGSEQRCRCAENFYGDQCENVCSKSCLNDGFCLGYPSSEAAGGFEEQCLCRAGFEGEQCETVTPCSISCQNEGVCKFSEQLLFQENGEDGFIVEYWQSIMERCIFRGLPISECFRLQQEEVAPYCDCPPTTFGNTCEITCDLDCQNGSTCQFHNAQNQFCSCETGFAGDLCQFECTMGCVNGGCNANATAQWCQCSPFYDGDFCETERTCDKTCFNDGKCEFDEGFRVYSEMYYKTCIHQSFSNCPGPDDIQRCACAKDFVGSECSQPCPCQNEGRCITRYYSRKLEDIEGGNYYNNGDDQPYFEDNIDDEFGGDGEDYYCQCPFGYGGRDCQLKMGSDNCDFNCENGGYCRDYAFNDCVCPEGFTGRSCETEIDACNNQCKNGGVCTTDAISTQGLGNRALQGTTPTFAPTSAPIIPRLFSGSCSCPEGYSGDFCERKACGSGYCSHGGSCIELPSGQTTSAGDNYVCDCSTSTLEETVGIGRNCDAIVYSTCPIRSNVNPNEAWSCAGYGKCFKEGQDSIPQCSCDTTFTGPRCEFDINDPKDVAWSECSLECSNGGVCLKGATKPIADIFIPFTEGTKKSGLFDYQTRPDFEYCYCPDGFFGVQCDKQYDICGNREHICFHGSKCENDGGAWGCDCRGTESAGLYCQYKATDDCGDSNLDTFCTNEATCTFDFSSDALCTCVEGWEGTKCETEVKLAAPSGGEGDYSSAPTLAGTLLSVLSVALLSAIA</sequence>
<protein>
    <recommendedName>
        <fullName evidence="3">EGF-like domain-containing protein</fullName>
    </recommendedName>
</protein>
<keyword evidence="2" id="KW-0732">Signal</keyword>
<feature type="domain" description="EGF-like" evidence="3">
    <location>
        <begin position="37"/>
        <end position="78"/>
    </location>
</feature>
<feature type="disulfide bond" evidence="1">
    <location>
        <begin position="41"/>
        <end position="51"/>
    </location>
</feature>
<feature type="disulfide bond" evidence="1">
    <location>
        <begin position="172"/>
        <end position="181"/>
    </location>
</feature>
<feature type="domain" description="EGF-like" evidence="3">
    <location>
        <begin position="183"/>
        <end position="223"/>
    </location>
</feature>
<feature type="disulfide bond" evidence="1">
    <location>
        <begin position="671"/>
        <end position="688"/>
    </location>
</feature>
<dbReference type="PROSITE" id="PS01186">
    <property type="entry name" value="EGF_2"/>
    <property type="match status" value="3"/>
</dbReference>
<feature type="disulfide bond" evidence="1">
    <location>
        <begin position="504"/>
        <end position="514"/>
    </location>
</feature>
<keyword evidence="1" id="KW-0245">EGF-like domain</keyword>
<dbReference type="InterPro" id="IPR051830">
    <property type="entry name" value="NOTCH_homolog"/>
</dbReference>
<feature type="domain" description="EGF-like" evidence="3">
    <location>
        <begin position="662"/>
        <end position="700"/>
    </location>
</feature>
<feature type="disulfide bond" evidence="1">
    <location>
        <begin position="524"/>
        <end position="533"/>
    </location>
</feature>
<feature type="domain" description="EGF-like" evidence="3">
    <location>
        <begin position="148"/>
        <end position="182"/>
    </location>
</feature>
<feature type="disulfide bond" evidence="1">
    <location>
        <begin position="213"/>
        <end position="222"/>
    </location>
</feature>
<feature type="chain" id="PRO_5041917435" description="EGF-like domain-containing protein" evidence="2">
    <location>
        <begin position="24"/>
        <end position="895"/>
    </location>
</feature>
<dbReference type="InterPro" id="IPR000742">
    <property type="entry name" value="EGF"/>
</dbReference>
<feature type="disulfide bond" evidence="1">
    <location>
        <begin position="690"/>
        <end position="699"/>
    </location>
</feature>
<dbReference type="Gene3D" id="2.10.25.10">
    <property type="entry name" value="Laminin"/>
    <property type="match status" value="7"/>
</dbReference>
<evidence type="ECO:0000313" key="5">
    <source>
        <dbReference type="Proteomes" id="UP001295423"/>
    </source>
</evidence>
<gene>
    <name evidence="4" type="ORF">CYCCA115_LOCUS474</name>
</gene>
<comment type="caution">
    <text evidence="1">Lacks conserved residue(s) required for the propagation of feature annotation.</text>
</comment>
<feature type="disulfide bond" evidence="1">
    <location>
        <begin position="151"/>
        <end position="161"/>
    </location>
</feature>
<evidence type="ECO:0000259" key="3">
    <source>
        <dbReference type="PROSITE" id="PS50026"/>
    </source>
</evidence>
<dbReference type="SMART" id="SM00181">
    <property type="entry name" value="EGF"/>
    <property type="match status" value="14"/>
</dbReference>
<name>A0AAD2CEB2_9STRA</name>
<dbReference type="PANTHER" id="PTHR24033">
    <property type="entry name" value="EGF-LIKE DOMAIN-CONTAINING PROTEIN"/>
    <property type="match status" value="1"/>
</dbReference>
<feature type="domain" description="EGF-like" evidence="3">
    <location>
        <begin position="816"/>
        <end position="857"/>
    </location>
</feature>
<keyword evidence="5" id="KW-1185">Reference proteome</keyword>
<dbReference type="PROSITE" id="PS50026">
    <property type="entry name" value="EGF_3"/>
    <property type="match status" value="7"/>
</dbReference>
<evidence type="ECO:0000256" key="1">
    <source>
        <dbReference type="PROSITE-ProRule" id="PRU00076"/>
    </source>
</evidence>
<comment type="caution">
    <text evidence="4">The sequence shown here is derived from an EMBL/GenBank/DDBJ whole genome shotgun (WGS) entry which is preliminary data.</text>
</comment>
<feature type="domain" description="EGF-like" evidence="3">
    <location>
        <begin position="500"/>
        <end position="534"/>
    </location>
</feature>
<organism evidence="4 5">
    <name type="scientific">Cylindrotheca closterium</name>
    <dbReference type="NCBI Taxonomy" id="2856"/>
    <lineage>
        <taxon>Eukaryota</taxon>
        <taxon>Sar</taxon>
        <taxon>Stramenopiles</taxon>
        <taxon>Ochrophyta</taxon>
        <taxon>Bacillariophyta</taxon>
        <taxon>Bacillariophyceae</taxon>
        <taxon>Bacillariophycidae</taxon>
        <taxon>Bacillariales</taxon>
        <taxon>Bacillariaceae</taxon>
        <taxon>Cylindrotheca</taxon>
    </lineage>
</organism>
<feature type="disulfide bond" evidence="1">
    <location>
        <begin position="325"/>
        <end position="334"/>
    </location>
</feature>
<dbReference type="AlphaFoldDB" id="A0AAD2CEB2"/>
<feature type="disulfide bond" evidence="1">
    <location>
        <begin position="847"/>
        <end position="856"/>
    </location>
</feature>
<keyword evidence="1" id="KW-1015">Disulfide bond</keyword>
<dbReference type="SUPFAM" id="SSF57196">
    <property type="entry name" value="EGF/Laminin"/>
    <property type="match status" value="2"/>
</dbReference>
<dbReference type="PANTHER" id="PTHR24033:SF151">
    <property type="entry name" value="NOTCH 2"/>
    <property type="match status" value="1"/>
</dbReference>
<proteinExistence type="predicted"/>
<feature type="disulfide bond" evidence="1">
    <location>
        <begin position="68"/>
        <end position="77"/>
    </location>
</feature>
<dbReference type="Proteomes" id="UP001295423">
    <property type="component" value="Unassembled WGS sequence"/>
</dbReference>
<dbReference type="EMBL" id="CAKOGP040000001">
    <property type="protein sequence ID" value="CAJ1906993.1"/>
    <property type="molecule type" value="Genomic_DNA"/>
</dbReference>
<feature type="domain" description="EGF-like" evidence="3">
    <location>
        <begin position="300"/>
        <end position="335"/>
    </location>
</feature>
<accession>A0AAD2CEB2</accession>
<feature type="signal peptide" evidence="2">
    <location>
        <begin position="1"/>
        <end position="23"/>
    </location>
</feature>
<feature type="disulfide bond" evidence="1">
    <location>
        <begin position="185"/>
        <end position="195"/>
    </location>
</feature>
<evidence type="ECO:0000313" key="4">
    <source>
        <dbReference type="EMBL" id="CAJ1906993.1"/>
    </source>
</evidence>
<evidence type="ECO:0000256" key="2">
    <source>
        <dbReference type="SAM" id="SignalP"/>
    </source>
</evidence>
<reference evidence="4" key="1">
    <citation type="submission" date="2023-08" db="EMBL/GenBank/DDBJ databases">
        <authorList>
            <person name="Audoor S."/>
            <person name="Bilcke G."/>
        </authorList>
    </citation>
    <scope>NUCLEOTIDE SEQUENCE</scope>
</reference>
<dbReference type="PROSITE" id="PS00022">
    <property type="entry name" value="EGF_1"/>
    <property type="match status" value="7"/>
</dbReference>
<feature type="disulfide bond" evidence="1">
    <location>
        <begin position="303"/>
        <end position="313"/>
    </location>
</feature>